<dbReference type="AlphaFoldDB" id="A0A9D4SDE8"/>
<keyword evidence="1" id="KW-0472">Membrane</keyword>
<dbReference type="EMBL" id="SDOV01000008">
    <property type="protein sequence ID" value="KAH7637989.1"/>
    <property type="molecule type" value="Genomic_DNA"/>
</dbReference>
<keyword evidence="1" id="KW-1133">Transmembrane helix</keyword>
<accession>A0A9D4SDE8</accession>
<feature type="transmembrane region" description="Helical" evidence="1">
    <location>
        <begin position="204"/>
        <end position="236"/>
    </location>
</feature>
<gene>
    <name evidence="3" type="ORF">HUG17_9093</name>
</gene>
<feature type="signal peptide" evidence="2">
    <location>
        <begin position="1"/>
        <end position="25"/>
    </location>
</feature>
<evidence type="ECO:0000256" key="1">
    <source>
        <dbReference type="SAM" id="Phobius"/>
    </source>
</evidence>
<evidence type="ECO:0000313" key="3">
    <source>
        <dbReference type="EMBL" id="KAH7637989.1"/>
    </source>
</evidence>
<comment type="caution">
    <text evidence="3">The sequence shown here is derived from an EMBL/GenBank/DDBJ whole genome shotgun (WGS) entry which is preliminary data.</text>
</comment>
<feature type="transmembrane region" description="Helical" evidence="1">
    <location>
        <begin position="321"/>
        <end position="342"/>
    </location>
</feature>
<proteinExistence type="predicted"/>
<sequence>MAGLRMLIENIVVFVIFKIAHLIWSNPETTISEIIDSGFRNFQYFLLRIQYTWEEYQQHRISRTYRRLMKAILMSFNAWLVIIFLVMCICSEDSSIWISIKYLEKIVDCQRLDLLIIAIIILFCIGEWYWFYLFIQIITYKSPIQKTISNKLSSSSDYLSFIHKITASYIFVACIGIVVIMTYVMELYFLTKTYFDNQITSVQLLFSMIAFFPICFQVCSLICLLLVGTLVVGFILELLKIRMKQLYIFLKQDKSSKNIPKMKFFWNCIQKEYVELYSEVALLDKTVSFAMYSLETASKILSITSCVFYSRQMEMNPSNTLAMLTLMSAFVFTTIFYSGLMFPPKSNHQCCQLILNRMARQAIIKHPDHRKKTIIKSNLFIQTMSNNHFGFHCGQIFFITKFQVVELFMMNLPLITLFYKKICMAK</sequence>
<keyword evidence="1" id="KW-0812">Transmembrane</keyword>
<evidence type="ECO:0000256" key="2">
    <source>
        <dbReference type="SAM" id="SignalP"/>
    </source>
</evidence>
<reference evidence="3" key="1">
    <citation type="submission" date="2020-06" db="EMBL/GenBank/DDBJ databases">
        <authorList>
            <person name="Ji K."/>
            <person name="Li J."/>
        </authorList>
    </citation>
    <scope>NUCLEOTIDE SEQUENCE</scope>
    <source>
        <strain evidence="3">JKM2019</strain>
        <tissue evidence="3">Whole body</tissue>
    </source>
</reference>
<organism evidence="3">
    <name type="scientific">Dermatophagoides farinae</name>
    <name type="common">American house dust mite</name>
    <dbReference type="NCBI Taxonomy" id="6954"/>
    <lineage>
        <taxon>Eukaryota</taxon>
        <taxon>Metazoa</taxon>
        <taxon>Ecdysozoa</taxon>
        <taxon>Arthropoda</taxon>
        <taxon>Chelicerata</taxon>
        <taxon>Arachnida</taxon>
        <taxon>Acari</taxon>
        <taxon>Acariformes</taxon>
        <taxon>Sarcoptiformes</taxon>
        <taxon>Astigmata</taxon>
        <taxon>Psoroptidia</taxon>
        <taxon>Analgoidea</taxon>
        <taxon>Pyroglyphidae</taxon>
        <taxon>Dermatophagoidinae</taxon>
        <taxon>Dermatophagoides</taxon>
    </lineage>
</organism>
<keyword evidence="2" id="KW-0732">Signal</keyword>
<name>A0A9D4SDE8_DERFA</name>
<dbReference type="Proteomes" id="UP000828236">
    <property type="component" value="Unassembled WGS sequence"/>
</dbReference>
<reference evidence="3" key="2">
    <citation type="journal article" date="2021" name="World Allergy Organ. J.">
        <title>Chromosome-level assembly of Dermatophagoides farinae genome and transcriptome reveals two novel allergens Der f 37 and Der f 39.</title>
        <authorList>
            <person name="Chen J."/>
            <person name="Cai Z."/>
            <person name="Fan D."/>
            <person name="Hu J."/>
            <person name="Hou Y."/>
            <person name="He Y."/>
            <person name="Zhang Z."/>
            <person name="Zhao Z."/>
            <person name="Gao P."/>
            <person name="Hu W."/>
            <person name="Sun J."/>
            <person name="Li J."/>
            <person name="Ji K."/>
        </authorList>
    </citation>
    <scope>NUCLEOTIDE SEQUENCE</scope>
    <source>
        <strain evidence="3">JKM2019</strain>
    </source>
</reference>
<feature type="transmembrane region" description="Helical" evidence="1">
    <location>
        <begin position="71"/>
        <end position="94"/>
    </location>
</feature>
<feature type="transmembrane region" description="Helical" evidence="1">
    <location>
        <begin position="161"/>
        <end position="184"/>
    </location>
</feature>
<protein>
    <recommendedName>
        <fullName evidence="4">Gustatory receptor</fullName>
    </recommendedName>
</protein>
<evidence type="ECO:0008006" key="4">
    <source>
        <dbReference type="Google" id="ProtNLM"/>
    </source>
</evidence>
<feature type="transmembrane region" description="Helical" evidence="1">
    <location>
        <begin position="114"/>
        <end position="140"/>
    </location>
</feature>
<feature type="chain" id="PRO_5039086829" description="Gustatory receptor" evidence="2">
    <location>
        <begin position="26"/>
        <end position="426"/>
    </location>
</feature>